<reference evidence="1" key="1">
    <citation type="journal article" date="2021" name="ISME J.">
        <title>Genomic evolution of the class Acidithiobacillia: deep-branching Proteobacteria living in extreme acidic conditions.</title>
        <authorList>
            <person name="Moya-Beltran A."/>
            <person name="Beard S."/>
            <person name="Rojas-Villalobos C."/>
            <person name="Issotta F."/>
            <person name="Gallardo Y."/>
            <person name="Ulloa R."/>
            <person name="Giaveno A."/>
            <person name="Degli Esposti M."/>
            <person name="Johnson D.B."/>
            <person name="Quatrini R."/>
        </authorList>
    </citation>
    <scope>NUCLEOTIDE SEQUENCE</scope>
    <source>
        <strain evidence="1">VAN18-1</strain>
    </source>
</reference>
<dbReference type="RefSeq" id="WP_215871267.1">
    <property type="nucleotide sequence ID" value="NZ_JAAXYO010000148.1"/>
</dbReference>
<proteinExistence type="predicted"/>
<sequence>MTALQSTALLEQWRMAATPEQDRIWADAAARLPLQSAFLREGLPLSRGQADLHLSRCWMARLSVTIAANSLPGHLVARAWSTMATGAPVPAEWLQITPDAPLPIDMELDILAEAVEKRDEKRLLPLLRSMAEDVKARHLIIDRLRLRVAEDGFAHGLRSSLFHAWAQLAAVVSAEDFVALTLAALQQHWGLPEACAVVVPEGRAERRADSGKALLQSLRERDLGAYMEHLRGMGDQPIAALRQLFLALGLMILEYPASAQLRELGEIYLWLAAILQMPHRSLRRCRRILFSAAADLFRFAGWEAQQDWPGYAELAAFRHALSEELTPQTFREDWQRILQVQALGSETLATWYRRRAEQYLSVAAEPATDFWAHWQETQRATQELAGPLLWIHPLVFLRLYPES</sequence>
<accession>A0AAE2YR01</accession>
<dbReference type="Proteomes" id="UP001197378">
    <property type="component" value="Unassembled WGS sequence"/>
</dbReference>
<organism evidence="1 2">
    <name type="scientific">Igneacidithiobacillus copahuensis</name>
    <dbReference type="NCBI Taxonomy" id="2724909"/>
    <lineage>
        <taxon>Bacteria</taxon>
        <taxon>Pseudomonadati</taxon>
        <taxon>Pseudomonadota</taxon>
        <taxon>Acidithiobacillia</taxon>
        <taxon>Acidithiobacillales</taxon>
        <taxon>Acidithiobacillaceae</taxon>
        <taxon>Igneacidithiobacillus</taxon>
    </lineage>
</organism>
<name>A0AAE2YR01_9PROT</name>
<comment type="caution">
    <text evidence="1">The sequence shown here is derived from an EMBL/GenBank/DDBJ whole genome shotgun (WGS) entry which is preliminary data.</text>
</comment>
<evidence type="ECO:0000313" key="2">
    <source>
        <dbReference type="Proteomes" id="UP001197378"/>
    </source>
</evidence>
<protein>
    <submittedName>
        <fullName evidence="1">Uncharacterized protein</fullName>
    </submittedName>
</protein>
<gene>
    <name evidence="1" type="ORF">HFQ13_09495</name>
</gene>
<dbReference type="AlphaFoldDB" id="A0AAE2YR01"/>
<dbReference type="EMBL" id="JAAXYO010000148">
    <property type="protein sequence ID" value="MBU2788428.1"/>
    <property type="molecule type" value="Genomic_DNA"/>
</dbReference>
<evidence type="ECO:0000313" key="1">
    <source>
        <dbReference type="EMBL" id="MBU2788428.1"/>
    </source>
</evidence>
<keyword evidence="2" id="KW-1185">Reference proteome</keyword>